<dbReference type="KEGG" id="mees:MmiEs2_10120"/>
<dbReference type="AlphaFoldDB" id="A0AA96ZXC8"/>
<keyword evidence="3" id="KW-1185">Reference proteome</keyword>
<sequence length="256" mass="28037">MDIDKTLEEVKQTARREKARDLKPIPSDFYSTAATAAKNLEAEMIKIGRPRSVEYKMLEDELSGLVTDAETVFMKRAGKVVERATSGAFTNSKNILLKKDVDKLLPAEQELYEDVLQAILKARTALIAELVDADKDDEKPVFKTNQKGQMPIQKESKSEKPKETKPESASGSNSTDSAANGSDPAAPSEASANLINENYVLVRILKDLPEFMGEDKRTYQLHAQDEVELPAANANLLIKRGVALGITGSSEGNPES</sequence>
<organism evidence="2 3">
    <name type="scientific">Methanimicrococcus stummii</name>
    <dbReference type="NCBI Taxonomy" id="3028294"/>
    <lineage>
        <taxon>Archaea</taxon>
        <taxon>Methanobacteriati</taxon>
        <taxon>Methanobacteriota</taxon>
        <taxon>Stenosarchaea group</taxon>
        <taxon>Methanomicrobia</taxon>
        <taxon>Methanosarcinales</taxon>
        <taxon>Methanosarcinaceae</taxon>
        <taxon>Methanimicrococcus</taxon>
    </lineage>
</organism>
<dbReference type="GeneID" id="85197477"/>
<evidence type="ECO:0000313" key="2">
    <source>
        <dbReference type="EMBL" id="WNY28804.1"/>
    </source>
</evidence>
<dbReference type="CDD" id="cd11714">
    <property type="entry name" value="GINS_A_archaea"/>
    <property type="match status" value="1"/>
</dbReference>
<protein>
    <recommendedName>
        <fullName evidence="4">DNA replication factor GINS</fullName>
    </recommendedName>
</protein>
<feature type="compositionally biased region" description="Polar residues" evidence="1">
    <location>
        <begin position="171"/>
        <end position="180"/>
    </location>
</feature>
<feature type="compositionally biased region" description="Basic and acidic residues" evidence="1">
    <location>
        <begin position="154"/>
        <end position="166"/>
    </location>
</feature>
<feature type="region of interest" description="Disordered" evidence="1">
    <location>
        <begin position="138"/>
        <end position="191"/>
    </location>
</feature>
<dbReference type="EMBL" id="CP131062">
    <property type="protein sequence ID" value="WNY28804.1"/>
    <property type="molecule type" value="Genomic_DNA"/>
</dbReference>
<accession>A0AA96ZXC8</accession>
<evidence type="ECO:0000256" key="1">
    <source>
        <dbReference type="SAM" id="MobiDB-lite"/>
    </source>
</evidence>
<name>A0AA96ZXC8_9EURY</name>
<evidence type="ECO:0008006" key="4">
    <source>
        <dbReference type="Google" id="ProtNLM"/>
    </source>
</evidence>
<dbReference type="Gene3D" id="3.40.5.50">
    <property type="match status" value="1"/>
</dbReference>
<evidence type="ECO:0000313" key="3">
    <source>
        <dbReference type="Proteomes" id="UP001302662"/>
    </source>
</evidence>
<gene>
    <name evidence="2" type="ORF">MmiEs2_10120</name>
</gene>
<proteinExistence type="predicted"/>
<dbReference type="Proteomes" id="UP001302662">
    <property type="component" value="Chromosome"/>
</dbReference>
<dbReference type="RefSeq" id="WP_316558807.1">
    <property type="nucleotide sequence ID" value="NZ_CP131062.1"/>
</dbReference>
<reference evidence="2 3" key="1">
    <citation type="submission" date="2023-07" db="EMBL/GenBank/DDBJ databases">
        <title>Closed genome sequence of Methanimicrococcus sp. Es2.</title>
        <authorList>
            <person name="Protasov E."/>
            <person name="Platt K."/>
            <person name="Reeh H."/>
            <person name="Poehlein A."/>
            <person name="Daniel R."/>
            <person name="Brune A."/>
        </authorList>
    </citation>
    <scope>NUCLEOTIDE SEQUENCE [LARGE SCALE GENOMIC DNA]</scope>
    <source>
        <strain evidence="2 3">Es2</strain>
    </source>
</reference>